<dbReference type="EMBL" id="AJ864650">
    <property type="protein sequence ID" value="CAI29580.1"/>
    <property type="molecule type" value="Genomic_DNA"/>
</dbReference>
<sequence length="150" mass="17590">MEEHINFYDAASLKDGFSGNRKYLKGFLAKMELIFQLHPEHFQHDEDKVFYIITRLYGNAMNWAASLIENRDPCLRNYQSFISKIKAFYGNIDATFIANQKLRILKQKHLGEINKYIMEFNKYADDSSWNEPAKMDAFLAGLHDQIATRI</sequence>
<dbReference type="AlphaFoldDB" id="Q5QQL0"/>
<organism evidence="2">
    <name type="scientific">Orpinomyces sp. OUS1</name>
    <dbReference type="NCBI Taxonomy" id="301046"/>
    <lineage>
        <taxon>Eukaryota</taxon>
        <taxon>Fungi</taxon>
        <taxon>Fungi incertae sedis</taxon>
        <taxon>Chytridiomycota</taxon>
        <taxon>Chytridiomycota incertae sedis</taxon>
        <taxon>Neocallimastigomycetes</taxon>
        <taxon>Neocallimastigales</taxon>
        <taxon>Neocallimastigaceae</taxon>
        <taxon>Orpinomyces</taxon>
    </lineage>
</organism>
<evidence type="ECO:0000259" key="1">
    <source>
        <dbReference type="Pfam" id="PF19259"/>
    </source>
</evidence>
<protein>
    <submittedName>
        <fullName evidence="2">Gag protein</fullName>
    </submittedName>
</protein>
<feature type="non-terminal residue" evidence="2">
    <location>
        <position position="150"/>
    </location>
</feature>
<evidence type="ECO:0000313" key="2">
    <source>
        <dbReference type="EMBL" id="CAI29580.1"/>
    </source>
</evidence>
<proteinExistence type="predicted"/>
<feature type="domain" description="Ty3 transposon capsid-like protein" evidence="1">
    <location>
        <begin position="19"/>
        <end position="150"/>
    </location>
</feature>
<accession>Q5QQL0</accession>
<reference evidence="2" key="1">
    <citation type="journal article" date="2005" name="Microbiology (Mosc.)">
        <title>Molecular analysis of the anaerobic rumen fungus Orpinomyces - insights into an AT-rich genome.</title>
        <authorList>
            <person name="Nicholson M.J."/>
            <person name="Theodorou M.K."/>
            <person name="Brookman J.L."/>
        </authorList>
    </citation>
    <scope>NUCLEOTIDE SEQUENCE</scope>
    <source>
        <strain evidence="2">OUS1</strain>
    </source>
</reference>
<reference evidence="2" key="2">
    <citation type="journal article" name="Microbiology (Mosc.)">
        <title>Molecular analysis of the anaerobic rumen fungus Orpinomyces - insights into an AT-rich genome.</title>
        <authorList>
            <person name="Nicholson M.J."/>
            <person name="Theodorou M.K."/>
            <person name="Brookman J.L."/>
        </authorList>
    </citation>
    <scope>NUCLEOTIDE SEQUENCE</scope>
    <source>
        <strain evidence="2">OUS1</strain>
    </source>
</reference>
<gene>
    <name evidence="2" type="primary">gag</name>
</gene>
<name>Q5QQL0_9FUNG</name>
<dbReference type="Pfam" id="PF19259">
    <property type="entry name" value="Ty3_capsid"/>
    <property type="match status" value="1"/>
</dbReference>
<dbReference type="InterPro" id="IPR045358">
    <property type="entry name" value="Ty3_capsid"/>
</dbReference>